<dbReference type="Proteomes" id="UP000293421">
    <property type="component" value="Chromosome"/>
</dbReference>
<evidence type="ECO:0000313" key="4">
    <source>
        <dbReference type="EMBL" id="TXK68185.1"/>
    </source>
</evidence>
<organism evidence="3 5">
    <name type="scientific">Campylobacter volucris</name>
    <dbReference type="NCBI Taxonomy" id="1031542"/>
    <lineage>
        <taxon>Bacteria</taxon>
        <taxon>Pseudomonadati</taxon>
        <taxon>Campylobacterota</taxon>
        <taxon>Epsilonproteobacteria</taxon>
        <taxon>Campylobacterales</taxon>
        <taxon>Campylobacteraceae</taxon>
        <taxon>Campylobacter</taxon>
    </lineage>
</organism>
<evidence type="ECO:0000313" key="3">
    <source>
        <dbReference type="EMBL" id="QBL14044.1"/>
    </source>
</evidence>
<dbReference type="PANTHER" id="PTHR41786:SF1">
    <property type="entry name" value="6-HYDROXYMETHYLPTERIN DIPHOSPHOKINASE MPTE-LIKE DOMAIN-CONTAINING PROTEIN"/>
    <property type="match status" value="1"/>
</dbReference>
<dbReference type="Pfam" id="PF01973">
    <property type="entry name" value="MptE-like"/>
    <property type="match status" value="1"/>
</dbReference>
<proteinExistence type="predicted"/>
<feature type="coiled-coil region" evidence="1">
    <location>
        <begin position="598"/>
        <end position="625"/>
    </location>
</feature>
<dbReference type="GeneID" id="66286932"/>
<dbReference type="Proteomes" id="UP000321325">
    <property type="component" value="Unassembled WGS sequence"/>
</dbReference>
<evidence type="ECO:0000259" key="2">
    <source>
        <dbReference type="Pfam" id="PF01973"/>
    </source>
</evidence>
<keyword evidence="1" id="KW-0175">Coiled coil</keyword>
<evidence type="ECO:0000313" key="6">
    <source>
        <dbReference type="Proteomes" id="UP000321325"/>
    </source>
</evidence>
<gene>
    <name evidence="3" type="ORF">A9460_06880</name>
    <name evidence="4" type="ORF">FVD15_05515</name>
</gene>
<evidence type="ECO:0000256" key="1">
    <source>
        <dbReference type="SAM" id="Coils"/>
    </source>
</evidence>
<reference evidence="4 6" key="2">
    <citation type="submission" date="2019-08" db="EMBL/GenBank/DDBJ databases">
        <title>Rapid identification of Enteric Bacteria from Whole Genome Sequences (WGS) using Average Nucleotide Identity (ANI).</title>
        <authorList>
            <person name="Lane C."/>
        </authorList>
    </citation>
    <scope>NUCLEOTIDE SEQUENCE [LARGE SCALE GENOMIC DNA]</scope>
    <source>
        <strain evidence="4 6">2010D-8464</strain>
    </source>
</reference>
<dbReference type="AlphaFoldDB" id="A0AAE5YJB4"/>
<sequence>MQKALFEKNIQALQNVKLKEKLQNFKKNNFKVIVGNDALDINFIHNGGGYRLYEDVLLQLNEKLNLYNDKYLLYPVLYFYGFGNGILYKALLQNKNRQKIVVFEKELEFIYLSFHYIDFSEELKNGALIVLDTNIININSYNEICSNSPFFNFLRVYFLDIHCDYYEKYQEDILNTNSNMQLHIKRSIYRYGNDSQDSLMGIENFIYNLPKIISNYSFKQLCLKRKKLSDMAIIVSTGPSLIKQLPLLKQYTNYASIFCADSAYPILAKEGIKPDYVLSLERVKETSEFFNNDFKELDKDVLFVLKSLTHPNTFQYLNANNRKIIPATYYTFFTHFIGLHDFGYMNMGQSVATMAYFLALHLEHKNIIFIGQDLAYAKDGSSHPKEYYYGQYDTYDPKDISYHLTTIAYGGQDKVFTNEIWMLFKTQIEEAVFNAKTYLNTTTYNCTEGGARIKGTIEKPFKQICEQLLTKKLNKPFVKLEKLNQNKQKELMLKAFYKVYKAIKICNTLEKECLHLYNTLIFLSNDEKNFKNVIEQLDYFKSKIEKILILKELINPLNTQFELNLARIYVLNPKTKEDAFNKTLLWIKEHLEWILMLKDHIKALKITLEKNIINLEKELENQNLHQYVQKIKKVKLYFKDLG</sequence>
<name>A0AAE5YJB4_9BACT</name>
<keyword evidence="6" id="KW-1185">Reference proteome</keyword>
<dbReference type="RefSeq" id="WP_039665065.1">
    <property type="nucleotide sequence ID" value="NZ_CP037746.1"/>
</dbReference>
<feature type="domain" description="6-hydroxymethylpterin diphosphokinase MptE-like" evidence="2">
    <location>
        <begin position="203"/>
        <end position="378"/>
    </location>
</feature>
<dbReference type="EMBL" id="CP037746">
    <property type="protein sequence ID" value="QBL14044.1"/>
    <property type="molecule type" value="Genomic_DNA"/>
</dbReference>
<evidence type="ECO:0000313" key="5">
    <source>
        <dbReference type="Proteomes" id="UP000293421"/>
    </source>
</evidence>
<accession>A0AAE5YJB4</accession>
<dbReference type="EMBL" id="VRMB01000027">
    <property type="protein sequence ID" value="TXK68185.1"/>
    <property type="molecule type" value="Genomic_DNA"/>
</dbReference>
<dbReference type="InterPro" id="IPR002826">
    <property type="entry name" value="MptE-like"/>
</dbReference>
<protein>
    <submittedName>
        <fullName evidence="3">DUF115 domain-containing protein</fullName>
    </submittedName>
    <submittedName>
        <fullName evidence="4">Motility associated factor glycosyltransferase family protein</fullName>
    </submittedName>
</protein>
<reference evidence="3 5" key="1">
    <citation type="submission" date="2019-02" db="EMBL/GenBank/DDBJ databases">
        <title>Use of ANI for Rapid Identification of Enteric Bacteria.</title>
        <authorList>
            <person name="Pruckler J."/>
            <person name="Lane C."/>
            <person name="Aubert R."/>
        </authorList>
    </citation>
    <scope>NUCLEOTIDE SEQUENCE [LARGE SCALE GENOMIC DNA]</scope>
    <source>
        <strain evidence="3 5">2014D-0083</strain>
    </source>
</reference>
<dbReference type="PANTHER" id="PTHR41786">
    <property type="entry name" value="MOTILITY ACCESSORY FACTOR MAF"/>
    <property type="match status" value="1"/>
</dbReference>